<comment type="caution">
    <text evidence="1">The sequence shown here is derived from an EMBL/GenBank/DDBJ whole genome shotgun (WGS) entry which is preliminary data.</text>
</comment>
<accession>A0AAV5M671</accession>
<proteinExistence type="predicted"/>
<dbReference type="Proteomes" id="UP001054252">
    <property type="component" value="Unassembled WGS sequence"/>
</dbReference>
<gene>
    <name evidence="1" type="ORF">SLEP1_g51873</name>
</gene>
<evidence type="ECO:0000313" key="1">
    <source>
        <dbReference type="EMBL" id="GKV44714.1"/>
    </source>
</evidence>
<keyword evidence="2" id="KW-1185">Reference proteome</keyword>
<organism evidence="1 2">
    <name type="scientific">Rubroshorea leprosula</name>
    <dbReference type="NCBI Taxonomy" id="152421"/>
    <lineage>
        <taxon>Eukaryota</taxon>
        <taxon>Viridiplantae</taxon>
        <taxon>Streptophyta</taxon>
        <taxon>Embryophyta</taxon>
        <taxon>Tracheophyta</taxon>
        <taxon>Spermatophyta</taxon>
        <taxon>Magnoliopsida</taxon>
        <taxon>eudicotyledons</taxon>
        <taxon>Gunneridae</taxon>
        <taxon>Pentapetalae</taxon>
        <taxon>rosids</taxon>
        <taxon>malvids</taxon>
        <taxon>Malvales</taxon>
        <taxon>Dipterocarpaceae</taxon>
        <taxon>Rubroshorea</taxon>
    </lineage>
</organism>
<evidence type="ECO:0000313" key="2">
    <source>
        <dbReference type="Proteomes" id="UP001054252"/>
    </source>
</evidence>
<dbReference type="AlphaFoldDB" id="A0AAV5M671"/>
<sequence>MSVRNRILKLSSDYGFLIYIVQIILGIEEEREEDWSWQLNLANGMRYIKEIELATHVDFYNLHSSVSFGTYNMGSEAERKSFSKR</sequence>
<reference evidence="1 2" key="1">
    <citation type="journal article" date="2021" name="Commun. Biol.">
        <title>The genome of Shorea leprosula (Dipterocarpaceae) highlights the ecological relevance of drought in aseasonal tropical rainforests.</title>
        <authorList>
            <person name="Ng K.K.S."/>
            <person name="Kobayashi M.J."/>
            <person name="Fawcett J.A."/>
            <person name="Hatakeyama M."/>
            <person name="Paape T."/>
            <person name="Ng C.H."/>
            <person name="Ang C.C."/>
            <person name="Tnah L.H."/>
            <person name="Lee C.T."/>
            <person name="Nishiyama T."/>
            <person name="Sese J."/>
            <person name="O'Brien M.J."/>
            <person name="Copetti D."/>
            <person name="Mohd Noor M.I."/>
            <person name="Ong R.C."/>
            <person name="Putra M."/>
            <person name="Sireger I.Z."/>
            <person name="Indrioko S."/>
            <person name="Kosugi Y."/>
            <person name="Izuno A."/>
            <person name="Isagi Y."/>
            <person name="Lee S.L."/>
            <person name="Shimizu K.K."/>
        </authorList>
    </citation>
    <scope>NUCLEOTIDE SEQUENCE [LARGE SCALE GENOMIC DNA]</scope>
    <source>
        <strain evidence="1">214</strain>
    </source>
</reference>
<name>A0AAV5M671_9ROSI</name>
<dbReference type="EMBL" id="BPVZ01000185">
    <property type="protein sequence ID" value="GKV44714.1"/>
    <property type="molecule type" value="Genomic_DNA"/>
</dbReference>
<protein>
    <submittedName>
        <fullName evidence="1">Uncharacterized protein</fullName>
    </submittedName>
</protein>